<dbReference type="AlphaFoldDB" id="A0AAV6V4R9"/>
<dbReference type="GO" id="GO:0033065">
    <property type="term" value="C:Rad51C-XRCC3 complex"/>
    <property type="evidence" value="ECO:0007669"/>
    <property type="project" value="TreeGrafter"/>
</dbReference>
<dbReference type="GO" id="GO:0033063">
    <property type="term" value="C:Rad51B-Rad51C-Rad51D-XRCC2 complex"/>
    <property type="evidence" value="ECO:0007669"/>
    <property type="project" value="TreeGrafter"/>
</dbReference>
<sequence length="325" mass="35499">MSRDLSTFPLSQHARFKLQSSGFSTSEDLLGFRPNELATETGISVQEALDILDIVHPLNKPNVLSCSAHDVLLDENSRPPISTSCKGLDAVLKGGVPVKKVVEICGCPGAGKTQMCMQLCVNVQIPESLGGVGGEAFFIDSEGSFVVQRLVQMANACVKHCKSIAHDTSIEDFTVDKVLKGIHYYSCKSYTELIARVNLLSEFLTQHKKVALVVVDSIAFHFRYGFDGSYSLRTRLLNGIVQTLVKVANEHKIAVVLTNQMTTKILEDGSSHLVPALGDSWGHACAIRLILSHNEEVRQAHLFKSPSMAEAKVNYCITKDGVRDV</sequence>
<dbReference type="GO" id="GO:0007131">
    <property type="term" value="P:reciprocal meiotic recombination"/>
    <property type="evidence" value="ECO:0007669"/>
    <property type="project" value="TreeGrafter"/>
</dbReference>
<protein>
    <recommendedName>
        <fullName evidence="7">DNA repair protein RAD51 homolog 3</fullName>
    </recommendedName>
</protein>
<keyword evidence="2" id="KW-0547">Nucleotide-binding</keyword>
<evidence type="ECO:0000313" key="9">
    <source>
        <dbReference type="EMBL" id="KAG8191539.1"/>
    </source>
</evidence>
<dbReference type="GO" id="GO:0005524">
    <property type="term" value="F:ATP binding"/>
    <property type="evidence" value="ECO:0007669"/>
    <property type="project" value="UniProtKB-KW"/>
</dbReference>
<comment type="subcellular location">
    <subcellularLocation>
        <location evidence="1">Nucleus</location>
    </subcellularLocation>
</comment>
<keyword evidence="3" id="KW-0227">DNA damage</keyword>
<dbReference type="SUPFAM" id="SSF52540">
    <property type="entry name" value="P-loop containing nucleoside triphosphate hydrolases"/>
    <property type="match status" value="1"/>
</dbReference>
<dbReference type="InterPro" id="IPR013632">
    <property type="entry name" value="Rad51_C"/>
</dbReference>
<evidence type="ECO:0000256" key="1">
    <source>
        <dbReference type="ARBA" id="ARBA00004123"/>
    </source>
</evidence>
<dbReference type="Pfam" id="PF08423">
    <property type="entry name" value="Rad51"/>
    <property type="match status" value="1"/>
</dbReference>
<evidence type="ECO:0000256" key="2">
    <source>
        <dbReference type="ARBA" id="ARBA00022741"/>
    </source>
</evidence>
<dbReference type="Gene3D" id="3.40.50.300">
    <property type="entry name" value="P-loop containing nucleotide triphosphate hydrolases"/>
    <property type="match status" value="1"/>
</dbReference>
<dbReference type="CDD" id="cd19492">
    <property type="entry name" value="Rad51C"/>
    <property type="match status" value="1"/>
</dbReference>
<evidence type="ECO:0000259" key="8">
    <source>
        <dbReference type="PROSITE" id="PS50162"/>
    </source>
</evidence>
<evidence type="ECO:0000256" key="6">
    <source>
        <dbReference type="ARBA" id="ARBA00023242"/>
    </source>
</evidence>
<evidence type="ECO:0000256" key="7">
    <source>
        <dbReference type="ARBA" id="ARBA00040674"/>
    </source>
</evidence>
<dbReference type="GO" id="GO:0005657">
    <property type="term" value="C:replication fork"/>
    <property type="evidence" value="ECO:0007669"/>
    <property type="project" value="TreeGrafter"/>
</dbReference>
<dbReference type="PIRSF" id="PIRSF005856">
    <property type="entry name" value="Rad51"/>
    <property type="match status" value="1"/>
</dbReference>
<proteinExistence type="predicted"/>
<dbReference type="GO" id="GO:0008821">
    <property type="term" value="F:crossover junction DNA endonuclease activity"/>
    <property type="evidence" value="ECO:0007669"/>
    <property type="project" value="TreeGrafter"/>
</dbReference>
<keyword evidence="6" id="KW-0539">Nucleus</keyword>
<organism evidence="9 10">
    <name type="scientific">Oedothorax gibbosus</name>
    <dbReference type="NCBI Taxonomy" id="931172"/>
    <lineage>
        <taxon>Eukaryota</taxon>
        <taxon>Metazoa</taxon>
        <taxon>Ecdysozoa</taxon>
        <taxon>Arthropoda</taxon>
        <taxon>Chelicerata</taxon>
        <taxon>Arachnida</taxon>
        <taxon>Araneae</taxon>
        <taxon>Araneomorphae</taxon>
        <taxon>Entelegynae</taxon>
        <taxon>Araneoidea</taxon>
        <taxon>Linyphiidae</taxon>
        <taxon>Erigoninae</taxon>
        <taxon>Oedothorax</taxon>
    </lineage>
</organism>
<evidence type="ECO:0000256" key="3">
    <source>
        <dbReference type="ARBA" id="ARBA00022763"/>
    </source>
</evidence>
<accession>A0AAV6V4R9</accession>
<dbReference type="InterPro" id="IPR016467">
    <property type="entry name" value="DNA_recomb/repair_RecA-like"/>
</dbReference>
<dbReference type="Proteomes" id="UP000827092">
    <property type="component" value="Unassembled WGS sequence"/>
</dbReference>
<dbReference type="GO" id="GO:0000707">
    <property type="term" value="P:meiotic DNA recombinase assembly"/>
    <property type="evidence" value="ECO:0007669"/>
    <property type="project" value="TreeGrafter"/>
</dbReference>
<evidence type="ECO:0000256" key="5">
    <source>
        <dbReference type="ARBA" id="ARBA00023204"/>
    </source>
</evidence>
<evidence type="ECO:0000256" key="4">
    <source>
        <dbReference type="ARBA" id="ARBA00022840"/>
    </source>
</evidence>
<dbReference type="FunFam" id="3.40.50.300:FF:002382">
    <property type="entry name" value="DNA repair protein RAD51C, putative"/>
    <property type="match status" value="1"/>
</dbReference>
<dbReference type="GO" id="GO:0000400">
    <property type="term" value="F:four-way junction DNA binding"/>
    <property type="evidence" value="ECO:0007669"/>
    <property type="project" value="TreeGrafter"/>
</dbReference>
<dbReference type="InterPro" id="IPR052093">
    <property type="entry name" value="HR_Repair_Mediator"/>
</dbReference>
<dbReference type="EMBL" id="JAFNEN010000158">
    <property type="protein sequence ID" value="KAG8191539.1"/>
    <property type="molecule type" value="Genomic_DNA"/>
</dbReference>
<name>A0AAV6V4R9_9ARAC</name>
<gene>
    <name evidence="9" type="ORF">JTE90_019603</name>
</gene>
<keyword evidence="4" id="KW-0067">ATP-binding</keyword>
<dbReference type="PROSITE" id="PS50162">
    <property type="entry name" value="RECA_2"/>
    <property type="match status" value="1"/>
</dbReference>
<dbReference type="PANTHER" id="PTHR46239:SF1">
    <property type="entry name" value="DNA REPAIR PROTEIN RAD51 HOMOLOG 3"/>
    <property type="match status" value="1"/>
</dbReference>
<keyword evidence="5" id="KW-0234">DNA repair</keyword>
<dbReference type="PANTHER" id="PTHR46239">
    <property type="entry name" value="DNA REPAIR PROTEIN RAD51 HOMOLOG 3 RAD51C"/>
    <property type="match status" value="1"/>
</dbReference>
<dbReference type="InterPro" id="IPR020588">
    <property type="entry name" value="RecA_ATP-bd"/>
</dbReference>
<dbReference type="InterPro" id="IPR027417">
    <property type="entry name" value="P-loop_NTPase"/>
</dbReference>
<comment type="caution">
    <text evidence="9">The sequence shown here is derived from an EMBL/GenBank/DDBJ whole genome shotgun (WGS) entry which is preliminary data.</text>
</comment>
<evidence type="ECO:0000313" key="10">
    <source>
        <dbReference type="Proteomes" id="UP000827092"/>
    </source>
</evidence>
<dbReference type="GO" id="GO:0140664">
    <property type="term" value="F:ATP-dependent DNA damage sensor activity"/>
    <property type="evidence" value="ECO:0007669"/>
    <property type="project" value="InterPro"/>
</dbReference>
<keyword evidence="10" id="KW-1185">Reference proteome</keyword>
<reference evidence="9 10" key="1">
    <citation type="journal article" date="2022" name="Nat. Ecol. Evol.">
        <title>A masculinizing supergene underlies an exaggerated male reproductive morph in a spider.</title>
        <authorList>
            <person name="Hendrickx F."/>
            <person name="De Corte Z."/>
            <person name="Sonet G."/>
            <person name="Van Belleghem S.M."/>
            <person name="Kostlbacher S."/>
            <person name="Vangestel C."/>
        </authorList>
    </citation>
    <scope>NUCLEOTIDE SEQUENCE [LARGE SCALE GENOMIC DNA]</scope>
    <source>
        <strain evidence="9">W744_W776</strain>
    </source>
</reference>
<feature type="domain" description="RecA family profile 1" evidence="8">
    <location>
        <begin position="77"/>
        <end position="261"/>
    </location>
</feature>